<protein>
    <submittedName>
        <fullName evidence="2">Uncharacterized protein</fullName>
    </submittedName>
</protein>
<evidence type="ECO:0000256" key="1">
    <source>
        <dbReference type="SAM" id="MobiDB-lite"/>
    </source>
</evidence>
<comment type="caution">
    <text evidence="2">The sequence shown here is derived from an EMBL/GenBank/DDBJ whole genome shotgun (WGS) entry which is preliminary data.</text>
</comment>
<organism evidence="2 3">
    <name type="scientific">Candidatus Daviesbacteria bacterium RIFCSPHIGHO2_02_FULL_43_12</name>
    <dbReference type="NCBI Taxonomy" id="1797776"/>
    <lineage>
        <taxon>Bacteria</taxon>
        <taxon>Candidatus Daviesiibacteriota</taxon>
    </lineage>
</organism>
<evidence type="ECO:0000313" key="3">
    <source>
        <dbReference type="Proteomes" id="UP000177328"/>
    </source>
</evidence>
<evidence type="ECO:0000313" key="2">
    <source>
        <dbReference type="EMBL" id="OGE41231.1"/>
    </source>
</evidence>
<dbReference type="Proteomes" id="UP000177328">
    <property type="component" value="Unassembled WGS sequence"/>
</dbReference>
<reference evidence="2 3" key="1">
    <citation type="journal article" date="2016" name="Nat. Commun.">
        <title>Thousands of microbial genomes shed light on interconnected biogeochemical processes in an aquifer system.</title>
        <authorList>
            <person name="Anantharaman K."/>
            <person name="Brown C.T."/>
            <person name="Hug L.A."/>
            <person name="Sharon I."/>
            <person name="Castelle C.J."/>
            <person name="Probst A.J."/>
            <person name="Thomas B.C."/>
            <person name="Singh A."/>
            <person name="Wilkins M.J."/>
            <person name="Karaoz U."/>
            <person name="Brodie E.L."/>
            <person name="Williams K.H."/>
            <person name="Hubbard S.S."/>
            <person name="Banfield J.F."/>
        </authorList>
    </citation>
    <scope>NUCLEOTIDE SEQUENCE [LARGE SCALE GENOMIC DNA]</scope>
</reference>
<sequence>MLRDSDQAGFRPTAKDLLSPKGEIARPPDQLLKILARSRGLGLDLVPTVFENGSFVPGRQYGQFNLHPAWGYTIDRSDPEARVRGGTKQGPVWALIDPTELPSAGGDLGDSSFIGSLIQGIREQQGGEAAQDLEVPPTSRLGLSPDARTKLFSRLAQALNGSEEGVKPRLPSYLELVQAASSLPIGVARGTAEWVRGKTLQLRPTGDANFPMIPVTPAAYLLFRAGDYDQGGLNHLEAVPEALVVESKYAKHPVNLTSAFRFVMTFPTE</sequence>
<proteinExistence type="predicted"/>
<feature type="region of interest" description="Disordered" evidence="1">
    <location>
        <begin position="1"/>
        <end position="22"/>
    </location>
</feature>
<name>A0A1F5KKT4_9BACT</name>
<dbReference type="EMBL" id="MFDD01000002">
    <property type="protein sequence ID" value="OGE41231.1"/>
    <property type="molecule type" value="Genomic_DNA"/>
</dbReference>
<gene>
    <name evidence="2" type="ORF">A3D25_01735</name>
</gene>
<accession>A0A1F5KKT4</accession>
<dbReference type="AlphaFoldDB" id="A0A1F5KKT4"/>